<proteinExistence type="predicted"/>
<comment type="caution">
    <text evidence="2">The sequence shown here is derived from an EMBL/GenBank/DDBJ whole genome shotgun (WGS) entry which is preliminary data.</text>
</comment>
<sequence>MRSVQVQLCKTEDAMRKTWIARKDANGCRFHHPPPPMDSSHPFPISVRDTNEEPGGRFWRSMPQDVLIHSWKTLFLHVVEVRPHSRPAICNIFFAAVLLMIWFWNRNEGREKKWQEVY</sequence>
<name>A0AAV4S5U8_CAEEX</name>
<organism evidence="2 3">
    <name type="scientific">Caerostris extrusa</name>
    <name type="common">Bark spider</name>
    <name type="synonym">Caerostris bankana</name>
    <dbReference type="NCBI Taxonomy" id="172846"/>
    <lineage>
        <taxon>Eukaryota</taxon>
        <taxon>Metazoa</taxon>
        <taxon>Ecdysozoa</taxon>
        <taxon>Arthropoda</taxon>
        <taxon>Chelicerata</taxon>
        <taxon>Arachnida</taxon>
        <taxon>Araneae</taxon>
        <taxon>Araneomorphae</taxon>
        <taxon>Entelegynae</taxon>
        <taxon>Araneoidea</taxon>
        <taxon>Araneidae</taxon>
        <taxon>Caerostris</taxon>
    </lineage>
</organism>
<dbReference type="AlphaFoldDB" id="A0AAV4S5U8"/>
<keyword evidence="1" id="KW-0812">Transmembrane</keyword>
<keyword evidence="3" id="KW-1185">Reference proteome</keyword>
<protein>
    <submittedName>
        <fullName evidence="2">Uncharacterized protein</fullName>
    </submittedName>
</protein>
<gene>
    <name evidence="2" type="ORF">CEXT_747371</name>
</gene>
<accession>A0AAV4S5U8</accession>
<feature type="transmembrane region" description="Helical" evidence="1">
    <location>
        <begin position="85"/>
        <end position="104"/>
    </location>
</feature>
<evidence type="ECO:0000313" key="3">
    <source>
        <dbReference type="Proteomes" id="UP001054945"/>
    </source>
</evidence>
<reference evidence="2 3" key="1">
    <citation type="submission" date="2021-06" db="EMBL/GenBank/DDBJ databases">
        <title>Caerostris extrusa draft genome.</title>
        <authorList>
            <person name="Kono N."/>
            <person name="Arakawa K."/>
        </authorList>
    </citation>
    <scope>NUCLEOTIDE SEQUENCE [LARGE SCALE GENOMIC DNA]</scope>
</reference>
<keyword evidence="1" id="KW-1133">Transmembrane helix</keyword>
<evidence type="ECO:0000313" key="2">
    <source>
        <dbReference type="EMBL" id="GIY27941.1"/>
    </source>
</evidence>
<dbReference type="Proteomes" id="UP001054945">
    <property type="component" value="Unassembled WGS sequence"/>
</dbReference>
<dbReference type="EMBL" id="BPLR01008883">
    <property type="protein sequence ID" value="GIY27941.1"/>
    <property type="molecule type" value="Genomic_DNA"/>
</dbReference>
<evidence type="ECO:0000256" key="1">
    <source>
        <dbReference type="SAM" id="Phobius"/>
    </source>
</evidence>
<keyword evidence="1" id="KW-0472">Membrane</keyword>